<protein>
    <recommendedName>
        <fullName evidence="2">Nudix hydrolase domain-containing protein</fullName>
    </recommendedName>
</protein>
<sequence length="291" mass="31103">MSTLLRASYTIPLGGGVSLTTTARRLRGGVGGSVSLSPFPFPTAKAKAKAKAKAFLPRAIMSSSSLSRGDSMDSYNLSGGGAAAAFFPGSSGDAQVGDAAQLSAWLAQRNIDISAYGKNSAKSVEDLAREIQYQESSVSYDAKHKRVTRRVRVLSVIVESESTQTTLAEACQFLPDGRRRERGNLPLSEKMVGDENVQQALERAVKEELGSALSLEDDDGDARITLTGKPVESTETRESHSYPGIHCEYNVVTVTARIGALVPFSAGDGQAFETSEANGHRTQWIWIPKAM</sequence>
<gene>
    <name evidence="1" type="ORF">PPRO1472_LOCUS1650</name>
</gene>
<dbReference type="PANTHER" id="PTHR36395:SF1">
    <property type="entry name" value="RING-H2 ZINC FINGER PROTEIN"/>
    <property type="match status" value="1"/>
</dbReference>
<evidence type="ECO:0000313" key="1">
    <source>
        <dbReference type="EMBL" id="CAD8218207.1"/>
    </source>
</evidence>
<name>A0A6T5WNB8_9CHLO</name>
<accession>A0A6T5WNB8</accession>
<organism evidence="1">
    <name type="scientific">Pycnococcus provasolii</name>
    <dbReference type="NCBI Taxonomy" id="41880"/>
    <lineage>
        <taxon>Eukaryota</taxon>
        <taxon>Viridiplantae</taxon>
        <taxon>Chlorophyta</taxon>
        <taxon>Pseudoscourfieldiophyceae</taxon>
        <taxon>Pseudoscourfieldiales</taxon>
        <taxon>Pycnococcaceae</taxon>
        <taxon>Pycnococcus</taxon>
    </lineage>
</organism>
<dbReference type="PANTHER" id="PTHR36395">
    <property type="entry name" value="RING-H2 ZINC FINGER PROTEIN"/>
    <property type="match status" value="1"/>
</dbReference>
<reference evidence="1" key="1">
    <citation type="submission" date="2021-01" db="EMBL/GenBank/DDBJ databases">
        <authorList>
            <person name="Corre E."/>
            <person name="Pelletier E."/>
            <person name="Niang G."/>
            <person name="Scheremetjew M."/>
            <person name="Finn R."/>
            <person name="Kale V."/>
            <person name="Holt S."/>
            <person name="Cochrane G."/>
            <person name="Meng A."/>
            <person name="Brown T."/>
            <person name="Cohen L."/>
        </authorList>
    </citation>
    <scope>NUCLEOTIDE SEQUENCE</scope>
    <source>
        <strain evidence="1">RCC251</strain>
    </source>
</reference>
<dbReference type="AlphaFoldDB" id="A0A6T5WNB8"/>
<dbReference type="EMBL" id="HBDW01002374">
    <property type="protein sequence ID" value="CAD8218207.1"/>
    <property type="molecule type" value="Transcribed_RNA"/>
</dbReference>
<proteinExistence type="predicted"/>
<evidence type="ECO:0008006" key="2">
    <source>
        <dbReference type="Google" id="ProtNLM"/>
    </source>
</evidence>